<evidence type="ECO:0000313" key="7">
    <source>
        <dbReference type="Proteomes" id="UP000286921"/>
    </source>
</evidence>
<dbReference type="PANTHER" id="PTHR11188">
    <property type="entry name" value="ARRESTIN DOMAIN CONTAINING PROTEIN"/>
    <property type="match status" value="1"/>
</dbReference>
<comment type="caution">
    <text evidence="6">The sequence shown here is derived from an EMBL/GenBank/DDBJ whole genome shotgun (WGS) entry which is preliminary data.</text>
</comment>
<dbReference type="Pfam" id="PF00199">
    <property type="entry name" value="Catalase"/>
    <property type="match status" value="1"/>
</dbReference>
<dbReference type="GO" id="GO:0005829">
    <property type="term" value="C:cytosol"/>
    <property type="evidence" value="ECO:0007669"/>
    <property type="project" value="TreeGrafter"/>
</dbReference>
<evidence type="ECO:0000256" key="1">
    <source>
        <dbReference type="ARBA" id="ARBA00005298"/>
    </source>
</evidence>
<dbReference type="PANTHER" id="PTHR11188:SF17">
    <property type="entry name" value="FI21816P1"/>
    <property type="match status" value="1"/>
</dbReference>
<dbReference type="Proteomes" id="UP000286921">
    <property type="component" value="Unassembled WGS sequence"/>
</dbReference>
<dbReference type="GO" id="GO:0004096">
    <property type="term" value="F:catalase activity"/>
    <property type="evidence" value="ECO:0007669"/>
    <property type="project" value="InterPro"/>
</dbReference>
<gene>
    <name evidence="6" type="ORF">AAWM_02667</name>
</gene>
<dbReference type="AlphaFoldDB" id="A0A401KKX0"/>
<dbReference type="Gene3D" id="2.60.40.640">
    <property type="match status" value="1"/>
</dbReference>
<name>A0A401KKX0_ASPAW</name>
<dbReference type="InterPro" id="IPR011022">
    <property type="entry name" value="Arrestin_C-like"/>
</dbReference>
<evidence type="ECO:0000256" key="3">
    <source>
        <dbReference type="ARBA" id="ARBA00038766"/>
    </source>
</evidence>
<evidence type="ECO:0000256" key="2">
    <source>
        <dbReference type="ARBA" id="ARBA00022786"/>
    </source>
</evidence>
<accession>A0A401KKX0</accession>
<comment type="similarity">
    <text evidence="1">Belongs to the arrestin family.</text>
</comment>
<reference evidence="6 7" key="1">
    <citation type="submission" date="2016-09" db="EMBL/GenBank/DDBJ databases">
        <title>Aspergillus awamori IFM 58123T.</title>
        <authorList>
            <person name="Kusuya Y."/>
            <person name="Shimizu M."/>
            <person name="Takahashi H."/>
            <person name="Yaguchi T."/>
        </authorList>
    </citation>
    <scope>NUCLEOTIDE SEQUENCE [LARGE SCALE GENOMIC DNA]</scope>
    <source>
        <strain evidence="6 7">IFM 58123</strain>
    </source>
</reference>
<dbReference type="Pfam" id="PF00339">
    <property type="entry name" value="Arrestin_N"/>
    <property type="match status" value="1"/>
</dbReference>
<sequence length="630" mass="70648">MPPPEDPAVVEMSHEIVDTLHGIFGSHPGKRPAHAKGILIHGTFDPTYEASRLSTAPHFNQICIPVIARLSSSTGLPDLSDTDPNGNPRGLALRFMLEESPQHVHTDIITHSTPFFPASNGPKTLAFIQAVASGTLSYFLPTHSAAQTFAQARKPFPESFATENTSNGEVKSRSENYLFEGLVTRLQKGMVTFELFTQMAQHGDVTDDCTVLWPESRAEVKLGQVHLHSVMEDNETEQKRIIFDSVPRVEGIEPSGDPLIDTRAAAYLISGKVVLCLNQPLRVKDMKLHFEGRRYMNWKDFPESQRSHQHMSFLERLFMYQTWNFLPSLGTPSPTTTLAPGNHEFPFTFCLSNTTPDTIEGLDDCYVKYQLKATIGTAGGRRIEADTRVVQDIWPQKIIYRVSLPSQAYTFGSAIPIKFEFIPLCKGLEIATIHTEVKETHKLLQSTLSRRARVIAEDDFYPRDWNEDEFRITSDNEGCWHSLTRFLRLPNDSKECLQSLSTNFLHVEHTLTTQIKLLNPDGHHSAVLLDLPISIHCALPPLPEDPFISSVLQAIRMIDESCDQPLPNYNSHKLDRTPDEIASEVLGDDIEVLPEPPSYFQLGSPSKPPSYETALLSTFSSPVLFNESYV</sequence>
<dbReference type="Pfam" id="PF02752">
    <property type="entry name" value="Arrestin_C"/>
    <property type="match status" value="1"/>
</dbReference>
<dbReference type="Gene3D" id="2.40.180.10">
    <property type="entry name" value="Catalase core domain"/>
    <property type="match status" value="1"/>
</dbReference>
<dbReference type="InterPro" id="IPR050357">
    <property type="entry name" value="Arrestin_domain-protein"/>
</dbReference>
<keyword evidence="2" id="KW-0833">Ubl conjugation pathway</keyword>
<dbReference type="InterPro" id="IPR011614">
    <property type="entry name" value="Catalase_core"/>
</dbReference>
<proteinExistence type="inferred from homology"/>
<dbReference type="SMART" id="SM01017">
    <property type="entry name" value="Arrestin_C"/>
    <property type="match status" value="1"/>
</dbReference>
<dbReference type="STRING" id="105351.A0A401KKX0"/>
<evidence type="ECO:0000313" key="6">
    <source>
        <dbReference type="EMBL" id="GCB19782.1"/>
    </source>
</evidence>
<dbReference type="SUPFAM" id="SSF81296">
    <property type="entry name" value="E set domains"/>
    <property type="match status" value="1"/>
</dbReference>
<organism evidence="6 7">
    <name type="scientific">Aspergillus awamori</name>
    <name type="common">Black koji mold</name>
    <dbReference type="NCBI Taxonomy" id="105351"/>
    <lineage>
        <taxon>Eukaryota</taxon>
        <taxon>Fungi</taxon>
        <taxon>Dikarya</taxon>
        <taxon>Ascomycota</taxon>
        <taxon>Pezizomycotina</taxon>
        <taxon>Eurotiomycetes</taxon>
        <taxon>Eurotiomycetidae</taxon>
        <taxon>Eurotiales</taxon>
        <taxon>Aspergillaceae</taxon>
        <taxon>Aspergillus</taxon>
    </lineage>
</organism>
<keyword evidence="7" id="KW-1185">Reference proteome</keyword>
<dbReference type="SMART" id="SM01060">
    <property type="entry name" value="Catalase"/>
    <property type="match status" value="1"/>
</dbReference>
<dbReference type="SUPFAM" id="SSF56634">
    <property type="entry name" value="Heme-dependent catalase-like"/>
    <property type="match status" value="1"/>
</dbReference>
<keyword evidence="6" id="KW-0436">Ligase</keyword>
<feature type="domain" description="Arrestin C-terminal-like" evidence="4">
    <location>
        <begin position="394"/>
        <end position="539"/>
    </location>
</feature>
<dbReference type="GO" id="GO:0005886">
    <property type="term" value="C:plasma membrane"/>
    <property type="evidence" value="ECO:0007669"/>
    <property type="project" value="TreeGrafter"/>
</dbReference>
<dbReference type="GO" id="GO:0016874">
    <property type="term" value="F:ligase activity"/>
    <property type="evidence" value="ECO:0007669"/>
    <property type="project" value="UniProtKB-KW"/>
</dbReference>
<dbReference type="InterPro" id="IPR014756">
    <property type="entry name" value="Ig_E-set"/>
</dbReference>
<dbReference type="InterPro" id="IPR011021">
    <property type="entry name" value="Arrestin-like_N"/>
</dbReference>
<dbReference type="InterPro" id="IPR020835">
    <property type="entry name" value="Catalase_sf"/>
</dbReference>
<dbReference type="GO" id="GO:0030674">
    <property type="term" value="F:protein-macromolecule adaptor activity"/>
    <property type="evidence" value="ECO:0007669"/>
    <property type="project" value="TreeGrafter"/>
</dbReference>
<comment type="subunit">
    <text evidence="3">Interacts with hulA.</text>
</comment>
<dbReference type="GO" id="GO:0070086">
    <property type="term" value="P:ubiquitin-dependent endocytosis"/>
    <property type="evidence" value="ECO:0007669"/>
    <property type="project" value="TreeGrafter"/>
</dbReference>
<protein>
    <submittedName>
        <fullName evidence="6">Probable HECT-type ubiquitin ligase-interacting protein creD</fullName>
    </submittedName>
</protein>
<evidence type="ECO:0000259" key="5">
    <source>
        <dbReference type="SMART" id="SM01060"/>
    </source>
</evidence>
<evidence type="ECO:0000259" key="4">
    <source>
        <dbReference type="SMART" id="SM01017"/>
    </source>
</evidence>
<feature type="domain" description="Catalase core" evidence="5">
    <location>
        <begin position="9"/>
        <end position="313"/>
    </location>
</feature>
<dbReference type="GO" id="GO:0031625">
    <property type="term" value="F:ubiquitin protein ligase binding"/>
    <property type="evidence" value="ECO:0007669"/>
    <property type="project" value="TreeGrafter"/>
</dbReference>
<dbReference type="InterPro" id="IPR014752">
    <property type="entry name" value="Arrestin-like_C"/>
</dbReference>
<dbReference type="EMBL" id="BDHI01000002">
    <property type="protein sequence ID" value="GCB19782.1"/>
    <property type="molecule type" value="Genomic_DNA"/>
</dbReference>
<dbReference type="GO" id="GO:0020037">
    <property type="term" value="F:heme binding"/>
    <property type="evidence" value="ECO:0007669"/>
    <property type="project" value="InterPro"/>
</dbReference>